<evidence type="ECO:0000313" key="2">
    <source>
        <dbReference type="Proteomes" id="UP000008311"/>
    </source>
</evidence>
<dbReference type="AlphaFoldDB" id="B9S9P2"/>
<proteinExistence type="predicted"/>
<evidence type="ECO:0000313" key="1">
    <source>
        <dbReference type="EMBL" id="EEF39673.1"/>
    </source>
</evidence>
<keyword evidence="2" id="KW-1185">Reference proteome</keyword>
<accession>B9S9P2</accession>
<protein>
    <submittedName>
        <fullName evidence="1">Uncharacterized protein</fullName>
    </submittedName>
</protein>
<gene>
    <name evidence="1" type="ORF">RCOM_0506600</name>
</gene>
<sequence length="162" mass="18005">MVGDYIFLGWIGGPYSGRMKEMLVHLLMKKKFLDETVKIQTAKLNLLEKKIKFNVEEHRALLVELETVLEKKAIMEMEMINLKLENRMLNEEPAYLKKKIQMLQRHMANGWVEGDGPSVGGPNVDSSTIDGLAVDGPTCGTTLCLKLEPPITAIAAAAPPLT</sequence>
<dbReference type="Proteomes" id="UP000008311">
    <property type="component" value="Unassembled WGS sequence"/>
</dbReference>
<dbReference type="EMBL" id="EQ973898">
    <property type="protein sequence ID" value="EEF39673.1"/>
    <property type="molecule type" value="Genomic_DNA"/>
</dbReference>
<organism evidence="1 2">
    <name type="scientific">Ricinus communis</name>
    <name type="common">Castor bean</name>
    <dbReference type="NCBI Taxonomy" id="3988"/>
    <lineage>
        <taxon>Eukaryota</taxon>
        <taxon>Viridiplantae</taxon>
        <taxon>Streptophyta</taxon>
        <taxon>Embryophyta</taxon>
        <taxon>Tracheophyta</taxon>
        <taxon>Spermatophyta</taxon>
        <taxon>Magnoliopsida</taxon>
        <taxon>eudicotyledons</taxon>
        <taxon>Gunneridae</taxon>
        <taxon>Pentapetalae</taxon>
        <taxon>rosids</taxon>
        <taxon>fabids</taxon>
        <taxon>Malpighiales</taxon>
        <taxon>Euphorbiaceae</taxon>
        <taxon>Acalyphoideae</taxon>
        <taxon>Acalypheae</taxon>
        <taxon>Ricinus</taxon>
    </lineage>
</organism>
<name>B9S9P2_RICCO</name>
<dbReference type="InParanoid" id="B9S9P2"/>
<reference evidence="2" key="1">
    <citation type="journal article" date="2010" name="Nat. Biotechnol.">
        <title>Draft genome sequence of the oilseed species Ricinus communis.</title>
        <authorList>
            <person name="Chan A.P."/>
            <person name="Crabtree J."/>
            <person name="Zhao Q."/>
            <person name="Lorenzi H."/>
            <person name="Orvis J."/>
            <person name="Puiu D."/>
            <person name="Melake-Berhan A."/>
            <person name="Jones K.M."/>
            <person name="Redman J."/>
            <person name="Chen G."/>
            <person name="Cahoon E.B."/>
            <person name="Gedil M."/>
            <person name="Stanke M."/>
            <person name="Haas B.J."/>
            <person name="Wortman J.R."/>
            <person name="Fraser-Liggett C.M."/>
            <person name="Ravel J."/>
            <person name="Rabinowicz P.D."/>
        </authorList>
    </citation>
    <scope>NUCLEOTIDE SEQUENCE [LARGE SCALE GENOMIC DNA]</scope>
    <source>
        <strain evidence="2">cv. Hale</strain>
    </source>
</reference>